<accession>A0A699XC05</accession>
<organism evidence="1">
    <name type="scientific">Tanacetum cinerariifolium</name>
    <name type="common">Dalmatian daisy</name>
    <name type="synonym">Chrysanthemum cinerariifolium</name>
    <dbReference type="NCBI Taxonomy" id="118510"/>
    <lineage>
        <taxon>Eukaryota</taxon>
        <taxon>Viridiplantae</taxon>
        <taxon>Streptophyta</taxon>
        <taxon>Embryophyta</taxon>
        <taxon>Tracheophyta</taxon>
        <taxon>Spermatophyta</taxon>
        <taxon>Magnoliopsida</taxon>
        <taxon>eudicotyledons</taxon>
        <taxon>Gunneridae</taxon>
        <taxon>Pentapetalae</taxon>
        <taxon>asterids</taxon>
        <taxon>campanulids</taxon>
        <taxon>Asterales</taxon>
        <taxon>Asteraceae</taxon>
        <taxon>Asteroideae</taxon>
        <taxon>Anthemideae</taxon>
        <taxon>Anthemidinae</taxon>
        <taxon>Tanacetum</taxon>
    </lineage>
</organism>
<protein>
    <submittedName>
        <fullName evidence="1">Uncharacterized protein</fullName>
    </submittedName>
</protein>
<gene>
    <name evidence="1" type="ORF">Tci_929176</name>
</gene>
<evidence type="ECO:0000313" key="1">
    <source>
        <dbReference type="EMBL" id="GFD57207.1"/>
    </source>
</evidence>
<comment type="caution">
    <text evidence="1">The sequence shown here is derived from an EMBL/GenBank/DDBJ whole genome shotgun (WGS) entry which is preliminary data.</text>
</comment>
<reference evidence="1" key="1">
    <citation type="journal article" date="2019" name="Sci. Rep.">
        <title>Draft genome of Tanacetum cinerariifolium, the natural source of mosquito coil.</title>
        <authorList>
            <person name="Yamashiro T."/>
            <person name="Shiraishi A."/>
            <person name="Satake H."/>
            <person name="Nakayama K."/>
        </authorList>
    </citation>
    <scope>NUCLEOTIDE SEQUENCE</scope>
</reference>
<sequence length="57" mass="6428">EGTAEQSVASRNEFEKCRLTLHPVLLGRRGAFDDYWPIERLRPQYAALQDALGIAPT</sequence>
<proteinExistence type="predicted"/>
<dbReference type="AlphaFoldDB" id="A0A699XC05"/>
<feature type="non-terminal residue" evidence="1">
    <location>
        <position position="1"/>
    </location>
</feature>
<dbReference type="EMBL" id="BKCJ011838501">
    <property type="protein sequence ID" value="GFD57207.1"/>
    <property type="molecule type" value="Genomic_DNA"/>
</dbReference>
<name>A0A699XC05_TANCI</name>